<comment type="similarity">
    <text evidence="1">Belongs to the AHA1 family.</text>
</comment>
<keyword evidence="4" id="KW-1185">Reference proteome</keyword>
<sequence>MTNQMVSTVEDKVLILEREFNAPRELVFQAFTQAEHLKHWWGPRGWTLPVCHVDFRVGGVWHYCMKCEDKNQGDYYGMESWGKAVYSEIVVPEKIVYVDFFSDAEGNEAENMPSTRVMLTFIETETGTKLINRGEYASAESLQQVLDMGMMEGITDTWNRLAEHLESIQKSS</sequence>
<dbReference type="Gene3D" id="3.30.530.20">
    <property type="match status" value="1"/>
</dbReference>
<dbReference type="Proteomes" id="UP000838821">
    <property type="component" value="Unassembled WGS sequence"/>
</dbReference>
<proteinExistence type="inferred from homology"/>
<comment type="caution">
    <text evidence="3">The sequence shown here is derived from an EMBL/GenBank/DDBJ whole genome shotgun (WGS) entry which is preliminary data.</text>
</comment>
<evidence type="ECO:0000256" key="1">
    <source>
        <dbReference type="ARBA" id="ARBA00006817"/>
    </source>
</evidence>
<evidence type="ECO:0000259" key="2">
    <source>
        <dbReference type="Pfam" id="PF08327"/>
    </source>
</evidence>
<feature type="domain" description="Activator of Hsp90 ATPase homologue 1/2-like C-terminal" evidence="2">
    <location>
        <begin position="21"/>
        <end position="166"/>
    </location>
</feature>
<organism evidence="3 4">
    <name type="scientific">Paenibacillus allorhizoplanae</name>
    <dbReference type="NCBI Taxonomy" id="2905648"/>
    <lineage>
        <taxon>Bacteria</taxon>
        <taxon>Bacillati</taxon>
        <taxon>Bacillota</taxon>
        <taxon>Bacilli</taxon>
        <taxon>Bacillales</taxon>
        <taxon>Paenibacillaceae</taxon>
        <taxon>Paenibacillus</taxon>
    </lineage>
</organism>
<evidence type="ECO:0000313" key="3">
    <source>
        <dbReference type="EMBL" id="CAH1227944.1"/>
    </source>
</evidence>
<gene>
    <name evidence="3" type="ORF">PAECIP111891_06211</name>
</gene>
<dbReference type="RefSeq" id="WP_236292462.1">
    <property type="nucleotide sequence ID" value="NZ_CAKMMW010000029.1"/>
</dbReference>
<evidence type="ECO:0000313" key="4">
    <source>
        <dbReference type="Proteomes" id="UP000838821"/>
    </source>
</evidence>
<name>A0ABN8H755_9BACL</name>
<accession>A0ABN8H755</accession>
<dbReference type="InterPro" id="IPR023393">
    <property type="entry name" value="START-like_dom_sf"/>
</dbReference>
<dbReference type="SUPFAM" id="SSF55961">
    <property type="entry name" value="Bet v1-like"/>
    <property type="match status" value="1"/>
</dbReference>
<reference evidence="3" key="1">
    <citation type="submission" date="2022-01" db="EMBL/GenBank/DDBJ databases">
        <authorList>
            <person name="Criscuolo A."/>
        </authorList>
    </citation>
    <scope>NUCLEOTIDE SEQUENCE</scope>
    <source>
        <strain evidence="3">CIP111891</strain>
    </source>
</reference>
<dbReference type="Pfam" id="PF08327">
    <property type="entry name" value="AHSA1"/>
    <property type="match status" value="1"/>
</dbReference>
<dbReference type="EMBL" id="CAKMMW010000029">
    <property type="protein sequence ID" value="CAH1227944.1"/>
    <property type="molecule type" value="Genomic_DNA"/>
</dbReference>
<dbReference type="InterPro" id="IPR013538">
    <property type="entry name" value="ASHA1/2-like_C"/>
</dbReference>
<protein>
    <recommendedName>
        <fullName evidence="2">Activator of Hsp90 ATPase homologue 1/2-like C-terminal domain-containing protein</fullName>
    </recommendedName>
</protein>